<dbReference type="EMBL" id="LAZR01020480">
    <property type="protein sequence ID" value="KKL88724.1"/>
    <property type="molecule type" value="Genomic_DNA"/>
</dbReference>
<evidence type="ECO:0000259" key="5">
    <source>
        <dbReference type="PROSITE" id="PS50162"/>
    </source>
</evidence>
<comment type="similarity">
    <text evidence="1">Belongs to the RecA family.</text>
</comment>
<keyword evidence="3" id="KW-0067">ATP-binding</keyword>
<dbReference type="GO" id="GO:0006281">
    <property type="term" value="P:DNA repair"/>
    <property type="evidence" value="ECO:0007669"/>
    <property type="project" value="InterPro"/>
</dbReference>
<gene>
    <name evidence="6" type="ORF">LCGC14_1921880</name>
</gene>
<dbReference type="InterPro" id="IPR049428">
    <property type="entry name" value="RecA-like_N"/>
</dbReference>
<dbReference type="InterPro" id="IPR013765">
    <property type="entry name" value="DNA_recomb/repair_RecA"/>
</dbReference>
<accession>A0A0F9FQA9</accession>
<evidence type="ECO:0000256" key="1">
    <source>
        <dbReference type="ARBA" id="ARBA00009391"/>
    </source>
</evidence>
<feature type="non-terminal residue" evidence="6">
    <location>
        <position position="292"/>
    </location>
</feature>
<dbReference type="AlphaFoldDB" id="A0A0F9FQA9"/>
<organism evidence="6">
    <name type="scientific">marine sediment metagenome</name>
    <dbReference type="NCBI Taxonomy" id="412755"/>
    <lineage>
        <taxon>unclassified sequences</taxon>
        <taxon>metagenomes</taxon>
        <taxon>ecological metagenomes</taxon>
    </lineage>
</organism>
<dbReference type="SMART" id="SM00382">
    <property type="entry name" value="AAA"/>
    <property type="match status" value="1"/>
</dbReference>
<evidence type="ECO:0000256" key="2">
    <source>
        <dbReference type="ARBA" id="ARBA00022741"/>
    </source>
</evidence>
<sequence length="292" mass="32468">MAKNQIANESFNEFLERQYGTGITTTADTIVQKPRNIVKTILSLDIALNGGIPDGRIVLLSGKPKAGKTYLCLQILKNAILAKRDAFYFNVERRCSAEQVKQVCGDTAKQLKWIESTSDSILSAEDWLNILERAIKDHPKAVIVVDSLAQLSTMAEQTEDFGANKDMAGTPKLLYSFFRRMQQVIDSNDVIVIFISHVITSRNPRGKKWVEKGGVGIQYAASVWINTDWFSLWKPNTETNEIDGQDVNVRIMASALGKPYMPCTIPLRFGVGVDVMRDVIVNAENLGLISKA</sequence>
<dbReference type="Pfam" id="PF00154">
    <property type="entry name" value="RecA_N"/>
    <property type="match status" value="1"/>
</dbReference>
<dbReference type="GO" id="GO:0003697">
    <property type="term" value="F:single-stranded DNA binding"/>
    <property type="evidence" value="ECO:0007669"/>
    <property type="project" value="InterPro"/>
</dbReference>
<keyword evidence="4" id="KW-0233">DNA recombination</keyword>
<dbReference type="PANTHER" id="PTHR45900">
    <property type="entry name" value="RECA"/>
    <property type="match status" value="1"/>
</dbReference>
<evidence type="ECO:0000313" key="6">
    <source>
        <dbReference type="EMBL" id="KKL88724.1"/>
    </source>
</evidence>
<dbReference type="Gene3D" id="3.40.50.300">
    <property type="entry name" value="P-loop containing nucleotide triphosphate hydrolases"/>
    <property type="match status" value="1"/>
</dbReference>
<dbReference type="GO" id="GO:0140664">
    <property type="term" value="F:ATP-dependent DNA damage sensor activity"/>
    <property type="evidence" value="ECO:0007669"/>
    <property type="project" value="InterPro"/>
</dbReference>
<dbReference type="SUPFAM" id="SSF52540">
    <property type="entry name" value="P-loop containing nucleoside triphosphate hydrolases"/>
    <property type="match status" value="1"/>
</dbReference>
<proteinExistence type="inferred from homology"/>
<keyword evidence="2" id="KW-0547">Nucleotide-binding</keyword>
<feature type="domain" description="RecA family profile 1" evidence="5">
    <location>
        <begin position="33"/>
        <end position="198"/>
    </location>
</feature>
<dbReference type="GO" id="GO:0005524">
    <property type="term" value="F:ATP binding"/>
    <property type="evidence" value="ECO:0007669"/>
    <property type="project" value="UniProtKB-KW"/>
</dbReference>
<dbReference type="PANTHER" id="PTHR45900:SF1">
    <property type="entry name" value="MITOCHONDRIAL DNA REPAIR PROTEIN RECA HOMOLOG-RELATED"/>
    <property type="match status" value="1"/>
</dbReference>
<comment type="caution">
    <text evidence="6">The sequence shown here is derived from an EMBL/GenBank/DDBJ whole genome shotgun (WGS) entry which is preliminary data.</text>
</comment>
<evidence type="ECO:0000256" key="3">
    <source>
        <dbReference type="ARBA" id="ARBA00022840"/>
    </source>
</evidence>
<evidence type="ECO:0000256" key="4">
    <source>
        <dbReference type="ARBA" id="ARBA00023172"/>
    </source>
</evidence>
<name>A0A0F9FQA9_9ZZZZ</name>
<reference evidence="6" key="1">
    <citation type="journal article" date="2015" name="Nature">
        <title>Complex archaea that bridge the gap between prokaryotes and eukaryotes.</title>
        <authorList>
            <person name="Spang A."/>
            <person name="Saw J.H."/>
            <person name="Jorgensen S.L."/>
            <person name="Zaremba-Niedzwiedzka K."/>
            <person name="Martijn J."/>
            <person name="Lind A.E."/>
            <person name="van Eijk R."/>
            <person name="Schleper C."/>
            <person name="Guy L."/>
            <person name="Ettema T.J."/>
        </authorList>
    </citation>
    <scope>NUCLEOTIDE SEQUENCE</scope>
</reference>
<protein>
    <recommendedName>
        <fullName evidence="5">RecA family profile 1 domain-containing protein</fullName>
    </recommendedName>
</protein>
<dbReference type="InterPro" id="IPR027417">
    <property type="entry name" value="P-loop_NTPase"/>
</dbReference>
<dbReference type="PROSITE" id="PS50162">
    <property type="entry name" value="RECA_2"/>
    <property type="match status" value="1"/>
</dbReference>
<dbReference type="GO" id="GO:0006310">
    <property type="term" value="P:DNA recombination"/>
    <property type="evidence" value="ECO:0007669"/>
    <property type="project" value="UniProtKB-KW"/>
</dbReference>
<dbReference type="InterPro" id="IPR003593">
    <property type="entry name" value="AAA+_ATPase"/>
</dbReference>
<dbReference type="InterPro" id="IPR020588">
    <property type="entry name" value="RecA_ATP-bd"/>
</dbReference>